<evidence type="ECO:0000256" key="4">
    <source>
        <dbReference type="ARBA" id="ARBA00032508"/>
    </source>
</evidence>
<keyword evidence="6" id="KW-0472">Membrane</keyword>
<keyword evidence="6" id="KW-1133">Transmembrane helix</keyword>
<proteinExistence type="inferred from homology"/>
<feature type="region of interest" description="Disordered" evidence="5">
    <location>
        <begin position="100"/>
        <end position="127"/>
    </location>
</feature>
<dbReference type="InterPro" id="IPR006966">
    <property type="entry name" value="Peroxin-3"/>
</dbReference>
<dbReference type="GO" id="GO:0030674">
    <property type="term" value="F:protein-macromolecule adaptor activity"/>
    <property type="evidence" value="ECO:0007669"/>
    <property type="project" value="TreeGrafter"/>
</dbReference>
<keyword evidence="8" id="KW-1185">Reference proteome</keyword>
<gene>
    <name evidence="7" type="ORF">CYBJADRAFT_172893</name>
</gene>
<comment type="subcellular location">
    <subcellularLocation>
        <location evidence="1">Peroxisome membrane</location>
        <topology evidence="1">Single-pass membrane protein</topology>
    </subcellularLocation>
</comment>
<dbReference type="Pfam" id="PF04882">
    <property type="entry name" value="Peroxin-3"/>
    <property type="match status" value="1"/>
</dbReference>
<sequence length="402" mass="45278">MFLAIRRFFNRNKRRFLITSGVIAAVYLGLGYLKKRFDDYQRQIAQERIQRARIRDKFERTQEDCLVTVGALCSVVNQRILTEIPVEDITRELQARRKVQTGKEGSLTGSSIDDSVAGESSATDAGDTAGEVELKTKSQLWVELKILSITRLLTLIYTDALVVLLTRLQLNILARSEYLEDAIDQASKKHGFQLKDADLLNDVDDVKDYTSEEEYLALSWWVLNRGWVALKQLIQQAVEDVFEEISPRYDLDIEEFAVLIGRVSQVLKQGLDLDKLLLPPPELQQFVIRSVNDSAPVDETMPLENKADSGSNNLDLLVQETHGYLKAPSCQIVYDSLVSTSLNQVLAQLVSKHQGSTVKLAMVLATVTKSSQMMKDPLDIVQSMDQVVELDELSASVYSNFE</sequence>
<dbReference type="OrthoDB" id="45930at2759"/>
<dbReference type="AlphaFoldDB" id="A0A1E4S1Z6"/>
<dbReference type="STRING" id="983966.A0A1E4S1Z6"/>
<dbReference type="OMA" id="WLYKQQL"/>
<organism evidence="7 8">
    <name type="scientific">Cyberlindnera jadinii (strain ATCC 18201 / CBS 1600 / BCRC 20928 / JCM 3617 / NBRC 0987 / NRRL Y-1542)</name>
    <name type="common">Torula yeast</name>
    <name type="synonym">Candida utilis</name>
    <dbReference type="NCBI Taxonomy" id="983966"/>
    <lineage>
        <taxon>Eukaryota</taxon>
        <taxon>Fungi</taxon>
        <taxon>Dikarya</taxon>
        <taxon>Ascomycota</taxon>
        <taxon>Saccharomycotina</taxon>
        <taxon>Saccharomycetes</taxon>
        <taxon>Phaffomycetales</taxon>
        <taxon>Phaffomycetaceae</taxon>
        <taxon>Cyberlindnera</taxon>
    </lineage>
</organism>
<feature type="transmembrane region" description="Helical" evidence="6">
    <location>
        <begin position="16"/>
        <end position="33"/>
    </location>
</feature>
<reference evidence="7 8" key="1">
    <citation type="journal article" date="2016" name="Proc. Natl. Acad. Sci. U.S.A.">
        <title>Comparative genomics of biotechnologically important yeasts.</title>
        <authorList>
            <person name="Riley R."/>
            <person name="Haridas S."/>
            <person name="Wolfe K.H."/>
            <person name="Lopes M.R."/>
            <person name="Hittinger C.T."/>
            <person name="Goeker M."/>
            <person name="Salamov A.A."/>
            <person name="Wisecaver J.H."/>
            <person name="Long T.M."/>
            <person name="Calvey C.H."/>
            <person name="Aerts A.L."/>
            <person name="Barry K.W."/>
            <person name="Choi C."/>
            <person name="Clum A."/>
            <person name="Coughlan A.Y."/>
            <person name="Deshpande S."/>
            <person name="Douglass A.P."/>
            <person name="Hanson S.J."/>
            <person name="Klenk H.-P."/>
            <person name="LaButti K.M."/>
            <person name="Lapidus A."/>
            <person name="Lindquist E.A."/>
            <person name="Lipzen A.M."/>
            <person name="Meier-Kolthoff J.P."/>
            <person name="Ohm R.A."/>
            <person name="Otillar R.P."/>
            <person name="Pangilinan J.L."/>
            <person name="Peng Y."/>
            <person name="Rokas A."/>
            <person name="Rosa C.A."/>
            <person name="Scheuner C."/>
            <person name="Sibirny A.A."/>
            <person name="Slot J.C."/>
            <person name="Stielow J.B."/>
            <person name="Sun H."/>
            <person name="Kurtzman C.P."/>
            <person name="Blackwell M."/>
            <person name="Grigoriev I.V."/>
            <person name="Jeffries T.W."/>
        </authorList>
    </citation>
    <scope>NUCLEOTIDE SEQUENCE [LARGE SCALE GENOMIC DNA]</scope>
    <source>
        <strain evidence="8">ATCC 18201 / CBS 1600 / BCRC 20928 / JCM 3617 / NBRC 0987 / NRRL Y-1542</strain>
    </source>
</reference>
<dbReference type="Proteomes" id="UP000094389">
    <property type="component" value="Unassembled WGS sequence"/>
</dbReference>
<dbReference type="PANTHER" id="PTHR28080:SF1">
    <property type="entry name" value="PEROXISOMAL BIOGENESIS FACTOR 3"/>
    <property type="match status" value="1"/>
</dbReference>
<dbReference type="PANTHER" id="PTHR28080">
    <property type="entry name" value="PEROXISOMAL BIOGENESIS FACTOR 3"/>
    <property type="match status" value="1"/>
</dbReference>
<name>A0A1E4S1Z6_CYBJN</name>
<evidence type="ECO:0000313" key="7">
    <source>
        <dbReference type="EMBL" id="ODV73480.1"/>
    </source>
</evidence>
<evidence type="ECO:0000256" key="3">
    <source>
        <dbReference type="ARBA" id="ARBA00023140"/>
    </source>
</evidence>
<dbReference type="GeneID" id="30990802"/>
<evidence type="ECO:0000256" key="2">
    <source>
        <dbReference type="ARBA" id="ARBA00008933"/>
    </source>
</evidence>
<comment type="similarity">
    <text evidence="2">Belongs to the peroxin-3 family.</text>
</comment>
<dbReference type="GO" id="GO:0045046">
    <property type="term" value="P:protein import into peroxisome membrane"/>
    <property type="evidence" value="ECO:0007669"/>
    <property type="project" value="TreeGrafter"/>
</dbReference>
<keyword evidence="3" id="KW-0576">Peroxisome</keyword>
<accession>A0A1E4S1Z6</accession>
<evidence type="ECO:0000256" key="6">
    <source>
        <dbReference type="SAM" id="Phobius"/>
    </source>
</evidence>
<evidence type="ECO:0000256" key="5">
    <source>
        <dbReference type="SAM" id="MobiDB-lite"/>
    </source>
</evidence>
<evidence type="ECO:0000256" key="1">
    <source>
        <dbReference type="ARBA" id="ARBA00004549"/>
    </source>
</evidence>
<feature type="compositionally biased region" description="Polar residues" evidence="5">
    <location>
        <begin position="107"/>
        <end position="123"/>
    </location>
</feature>
<dbReference type="GO" id="GO:0005778">
    <property type="term" value="C:peroxisomal membrane"/>
    <property type="evidence" value="ECO:0007669"/>
    <property type="project" value="UniProtKB-SubCell"/>
</dbReference>
<evidence type="ECO:0000313" key="8">
    <source>
        <dbReference type="Proteomes" id="UP000094389"/>
    </source>
</evidence>
<dbReference type="RefSeq" id="XP_020070519.1">
    <property type="nucleotide sequence ID" value="XM_020216406.1"/>
</dbReference>
<keyword evidence="6" id="KW-0812">Transmembrane</keyword>
<dbReference type="EMBL" id="KV453930">
    <property type="protein sequence ID" value="ODV73480.1"/>
    <property type="molecule type" value="Genomic_DNA"/>
</dbReference>
<protein>
    <recommendedName>
        <fullName evidence="4">Peroxin-3</fullName>
    </recommendedName>
</protein>